<reference evidence="1" key="1">
    <citation type="submission" date="2019-10" db="EMBL/GenBank/DDBJ databases">
        <authorList>
            <consortium name="DOE Joint Genome Institute"/>
            <person name="Kuo A."/>
            <person name="Miyauchi S."/>
            <person name="Kiss E."/>
            <person name="Drula E."/>
            <person name="Kohler A."/>
            <person name="Sanchez-Garcia M."/>
            <person name="Andreopoulos B."/>
            <person name="Barry K.W."/>
            <person name="Bonito G."/>
            <person name="Buee M."/>
            <person name="Carver A."/>
            <person name="Chen C."/>
            <person name="Cichocki N."/>
            <person name="Clum A."/>
            <person name="Culley D."/>
            <person name="Crous P.W."/>
            <person name="Fauchery L."/>
            <person name="Girlanda M."/>
            <person name="Hayes R."/>
            <person name="Keri Z."/>
            <person name="Labutti K."/>
            <person name="Lipzen A."/>
            <person name="Lombard V."/>
            <person name="Magnuson J."/>
            <person name="Maillard F."/>
            <person name="Morin E."/>
            <person name="Murat C."/>
            <person name="Nolan M."/>
            <person name="Ohm R."/>
            <person name="Pangilinan J."/>
            <person name="Pereira M."/>
            <person name="Perotto S."/>
            <person name="Peter M."/>
            <person name="Riley R."/>
            <person name="Sitrit Y."/>
            <person name="Stielow B."/>
            <person name="Szollosi G."/>
            <person name="Zifcakova L."/>
            <person name="Stursova M."/>
            <person name="Spatafora J.W."/>
            <person name="Tedersoo L."/>
            <person name="Vaario L.-M."/>
            <person name="Yamada A."/>
            <person name="Yan M."/>
            <person name="Wang P."/>
            <person name="Xu J."/>
            <person name="Bruns T."/>
            <person name="Baldrian P."/>
            <person name="Vilgalys R."/>
            <person name="Henrissat B."/>
            <person name="Grigoriev I.V."/>
            <person name="Hibbett D."/>
            <person name="Nagy L.G."/>
            <person name="Martin F.M."/>
        </authorList>
    </citation>
    <scope>NUCLEOTIDE SEQUENCE</scope>
    <source>
        <strain evidence="1">P2</strain>
    </source>
</reference>
<name>A0ACB6ZRK1_THEGA</name>
<proteinExistence type="predicted"/>
<dbReference type="EMBL" id="MU117971">
    <property type="protein sequence ID" value="KAF9652078.1"/>
    <property type="molecule type" value="Genomic_DNA"/>
</dbReference>
<keyword evidence="2" id="KW-1185">Reference proteome</keyword>
<protein>
    <submittedName>
        <fullName evidence="1">Uncharacterized protein</fullName>
    </submittedName>
</protein>
<accession>A0ACB6ZRK1</accession>
<dbReference type="Proteomes" id="UP000886501">
    <property type="component" value="Unassembled WGS sequence"/>
</dbReference>
<reference evidence="1" key="2">
    <citation type="journal article" date="2020" name="Nat. Commun.">
        <title>Large-scale genome sequencing of mycorrhizal fungi provides insights into the early evolution of symbiotic traits.</title>
        <authorList>
            <person name="Miyauchi S."/>
            <person name="Kiss E."/>
            <person name="Kuo A."/>
            <person name="Drula E."/>
            <person name="Kohler A."/>
            <person name="Sanchez-Garcia M."/>
            <person name="Morin E."/>
            <person name="Andreopoulos B."/>
            <person name="Barry K.W."/>
            <person name="Bonito G."/>
            <person name="Buee M."/>
            <person name="Carver A."/>
            <person name="Chen C."/>
            <person name="Cichocki N."/>
            <person name="Clum A."/>
            <person name="Culley D."/>
            <person name="Crous P.W."/>
            <person name="Fauchery L."/>
            <person name="Girlanda M."/>
            <person name="Hayes R.D."/>
            <person name="Keri Z."/>
            <person name="LaButti K."/>
            <person name="Lipzen A."/>
            <person name="Lombard V."/>
            <person name="Magnuson J."/>
            <person name="Maillard F."/>
            <person name="Murat C."/>
            <person name="Nolan M."/>
            <person name="Ohm R.A."/>
            <person name="Pangilinan J."/>
            <person name="Pereira M.F."/>
            <person name="Perotto S."/>
            <person name="Peter M."/>
            <person name="Pfister S."/>
            <person name="Riley R."/>
            <person name="Sitrit Y."/>
            <person name="Stielow J.B."/>
            <person name="Szollosi G."/>
            <person name="Zifcakova L."/>
            <person name="Stursova M."/>
            <person name="Spatafora J.W."/>
            <person name="Tedersoo L."/>
            <person name="Vaario L.M."/>
            <person name="Yamada A."/>
            <person name="Yan M."/>
            <person name="Wang P."/>
            <person name="Xu J."/>
            <person name="Bruns T."/>
            <person name="Baldrian P."/>
            <person name="Vilgalys R."/>
            <person name="Dunand C."/>
            <person name="Henrissat B."/>
            <person name="Grigoriev I.V."/>
            <person name="Hibbett D."/>
            <person name="Nagy L.G."/>
            <person name="Martin F.M."/>
        </authorList>
    </citation>
    <scope>NUCLEOTIDE SEQUENCE</scope>
    <source>
        <strain evidence="1">P2</strain>
    </source>
</reference>
<comment type="caution">
    <text evidence="1">The sequence shown here is derived from an EMBL/GenBank/DDBJ whole genome shotgun (WGS) entry which is preliminary data.</text>
</comment>
<evidence type="ECO:0000313" key="1">
    <source>
        <dbReference type="EMBL" id="KAF9652078.1"/>
    </source>
</evidence>
<evidence type="ECO:0000313" key="2">
    <source>
        <dbReference type="Proteomes" id="UP000886501"/>
    </source>
</evidence>
<gene>
    <name evidence="1" type="ORF">BDM02DRAFT_364591</name>
</gene>
<organism evidence="1 2">
    <name type="scientific">Thelephora ganbajun</name>
    <name type="common">Ganba fungus</name>
    <dbReference type="NCBI Taxonomy" id="370292"/>
    <lineage>
        <taxon>Eukaryota</taxon>
        <taxon>Fungi</taxon>
        <taxon>Dikarya</taxon>
        <taxon>Basidiomycota</taxon>
        <taxon>Agaricomycotina</taxon>
        <taxon>Agaricomycetes</taxon>
        <taxon>Thelephorales</taxon>
        <taxon>Thelephoraceae</taxon>
        <taxon>Thelephora</taxon>
    </lineage>
</organism>
<sequence>MAAKGKMSKSKSKSKKSISMPLVVGIVMTVILALIIAALIIFFRKRSRKLKRMGDPVQPQGVPDTSRGQAADPEKGHSSTPTPVGTPCFYPLDRLTHPDIYTTPHHLWIQTIRQSRRDVPQL</sequence>